<reference evidence="2 3" key="1">
    <citation type="journal article" date="2014" name="Nat. Commun.">
        <title>Klebsormidium flaccidum genome reveals primary factors for plant terrestrial adaptation.</title>
        <authorList>
            <person name="Hori K."/>
            <person name="Maruyama F."/>
            <person name="Fujisawa T."/>
            <person name="Togashi T."/>
            <person name="Yamamoto N."/>
            <person name="Seo M."/>
            <person name="Sato S."/>
            <person name="Yamada T."/>
            <person name="Mori H."/>
            <person name="Tajima N."/>
            <person name="Moriyama T."/>
            <person name="Ikeuchi M."/>
            <person name="Watanabe M."/>
            <person name="Wada H."/>
            <person name="Kobayashi K."/>
            <person name="Saito M."/>
            <person name="Masuda T."/>
            <person name="Sasaki-Sekimoto Y."/>
            <person name="Mashiguchi K."/>
            <person name="Awai K."/>
            <person name="Shimojima M."/>
            <person name="Masuda S."/>
            <person name="Iwai M."/>
            <person name="Nobusawa T."/>
            <person name="Narise T."/>
            <person name="Kondo S."/>
            <person name="Saito H."/>
            <person name="Sato R."/>
            <person name="Murakawa M."/>
            <person name="Ihara Y."/>
            <person name="Oshima-Yamada Y."/>
            <person name="Ohtaka K."/>
            <person name="Satoh M."/>
            <person name="Sonobe K."/>
            <person name="Ishii M."/>
            <person name="Ohtani R."/>
            <person name="Kanamori-Sato M."/>
            <person name="Honoki R."/>
            <person name="Miyazaki D."/>
            <person name="Mochizuki H."/>
            <person name="Umetsu J."/>
            <person name="Higashi K."/>
            <person name="Shibata D."/>
            <person name="Kamiya Y."/>
            <person name="Sato N."/>
            <person name="Nakamura Y."/>
            <person name="Tabata S."/>
            <person name="Ida S."/>
            <person name="Kurokawa K."/>
            <person name="Ohta H."/>
        </authorList>
    </citation>
    <scope>NUCLEOTIDE SEQUENCE [LARGE SCALE GENOMIC DNA]</scope>
    <source>
        <strain evidence="2 3">NIES-2285</strain>
    </source>
</reference>
<name>A0A1Y1IQB1_KLENI</name>
<evidence type="ECO:0000313" key="3">
    <source>
        <dbReference type="Proteomes" id="UP000054558"/>
    </source>
</evidence>
<protein>
    <submittedName>
        <fullName evidence="2">Uncharacterized protein</fullName>
    </submittedName>
</protein>
<feature type="compositionally biased region" description="Polar residues" evidence="1">
    <location>
        <begin position="119"/>
        <end position="136"/>
    </location>
</feature>
<feature type="non-terminal residue" evidence="2">
    <location>
        <position position="1"/>
    </location>
</feature>
<gene>
    <name evidence="2" type="ORF">KFL_011720025</name>
</gene>
<feature type="compositionally biased region" description="Acidic residues" evidence="1">
    <location>
        <begin position="189"/>
        <end position="205"/>
    </location>
</feature>
<feature type="compositionally biased region" description="Polar residues" evidence="1">
    <location>
        <begin position="155"/>
        <end position="168"/>
    </location>
</feature>
<keyword evidence="3" id="KW-1185">Reference proteome</keyword>
<organism evidence="2 3">
    <name type="scientific">Klebsormidium nitens</name>
    <name type="common">Green alga</name>
    <name type="synonym">Ulothrix nitens</name>
    <dbReference type="NCBI Taxonomy" id="105231"/>
    <lineage>
        <taxon>Eukaryota</taxon>
        <taxon>Viridiplantae</taxon>
        <taxon>Streptophyta</taxon>
        <taxon>Klebsormidiophyceae</taxon>
        <taxon>Klebsormidiales</taxon>
        <taxon>Klebsormidiaceae</taxon>
        <taxon>Klebsormidium</taxon>
    </lineage>
</organism>
<proteinExistence type="predicted"/>
<dbReference type="Proteomes" id="UP000054558">
    <property type="component" value="Unassembled WGS sequence"/>
</dbReference>
<feature type="compositionally biased region" description="Low complexity" evidence="1">
    <location>
        <begin position="97"/>
        <end position="109"/>
    </location>
</feature>
<dbReference type="AlphaFoldDB" id="A0A1Y1IQB1"/>
<evidence type="ECO:0000313" key="2">
    <source>
        <dbReference type="EMBL" id="GAQ92863.1"/>
    </source>
</evidence>
<sequence>DTADDRGRGEQPGVAHTRSRASSSSSGRPLIPIPTADEVQESVRSKPVSIEPFDAWRASQSNPNWVAEVMDRSAVQPARPQWQDPPTAPSVSREETGPSSSGPHPTSNPRPAATERTPTETGPSSSDPHSASQPRSVATEVAPTEVARRKRTAPSRESSLAPSGTRIRTGSPDEAEAAATSDQEGASFDIEETSDETESDGEPTSEDDRGIDDSALPDAETRDLYRQLQMEEAAARHAADSKTPDDALAPMRTEMERRRAREEAPPATV</sequence>
<feature type="compositionally biased region" description="Basic and acidic residues" evidence="1">
    <location>
        <begin position="253"/>
        <end position="269"/>
    </location>
</feature>
<dbReference type="EMBL" id="DF238121">
    <property type="protein sequence ID" value="GAQ92863.1"/>
    <property type="molecule type" value="Genomic_DNA"/>
</dbReference>
<accession>A0A1Y1IQB1</accession>
<evidence type="ECO:0000256" key="1">
    <source>
        <dbReference type="SAM" id="MobiDB-lite"/>
    </source>
</evidence>
<feature type="region of interest" description="Disordered" evidence="1">
    <location>
        <begin position="1"/>
        <end position="269"/>
    </location>
</feature>
<feature type="compositionally biased region" description="Basic and acidic residues" evidence="1">
    <location>
        <begin position="233"/>
        <end position="245"/>
    </location>
</feature>